<protein>
    <recommendedName>
        <fullName evidence="2">Rrf2 family transcriptional regulator</fullName>
    </recommendedName>
</protein>
<dbReference type="InterPro" id="IPR000944">
    <property type="entry name" value="Tscrpt_reg_Rrf2"/>
</dbReference>
<dbReference type="Gene3D" id="1.10.10.10">
    <property type="entry name" value="Winged helix-like DNA-binding domain superfamily/Winged helix DNA-binding domain"/>
    <property type="match status" value="1"/>
</dbReference>
<organism evidence="1">
    <name type="scientific">hydrothermal vent metagenome</name>
    <dbReference type="NCBI Taxonomy" id="652676"/>
    <lineage>
        <taxon>unclassified sequences</taxon>
        <taxon>metagenomes</taxon>
        <taxon>ecological metagenomes</taxon>
    </lineage>
</organism>
<evidence type="ECO:0008006" key="2">
    <source>
        <dbReference type="Google" id="ProtNLM"/>
    </source>
</evidence>
<evidence type="ECO:0000313" key="1">
    <source>
        <dbReference type="EMBL" id="VAW08876.1"/>
    </source>
</evidence>
<gene>
    <name evidence="1" type="ORF">MNBD_ACTINO01-1213</name>
</gene>
<sequence length="60" mass="6687">EVIESIEGRIEDQGCVQRGIPCPEFDLCALHTPWQSAREAMLKELSAATIAENVRPCKDM</sequence>
<feature type="non-terminal residue" evidence="1">
    <location>
        <position position="1"/>
    </location>
</feature>
<accession>A0A3B0TP84</accession>
<proteinExistence type="predicted"/>
<dbReference type="PROSITE" id="PS51197">
    <property type="entry name" value="HTH_RRF2_2"/>
    <property type="match status" value="1"/>
</dbReference>
<name>A0A3B0TP84_9ZZZZ</name>
<dbReference type="AlphaFoldDB" id="A0A3B0TP84"/>
<dbReference type="EMBL" id="UOEI01000648">
    <property type="protein sequence ID" value="VAW08876.1"/>
    <property type="molecule type" value="Genomic_DNA"/>
</dbReference>
<reference evidence="1" key="1">
    <citation type="submission" date="2018-06" db="EMBL/GenBank/DDBJ databases">
        <authorList>
            <person name="Zhirakovskaya E."/>
        </authorList>
    </citation>
    <scope>NUCLEOTIDE SEQUENCE</scope>
</reference>
<dbReference type="InterPro" id="IPR036388">
    <property type="entry name" value="WH-like_DNA-bd_sf"/>
</dbReference>